<dbReference type="Pfam" id="PF22466">
    <property type="entry name" value="PSF3_N"/>
    <property type="match status" value="1"/>
</dbReference>
<comment type="subcellular location">
    <subcellularLocation>
        <location evidence="1 7">Nucleus</location>
    </subcellularLocation>
</comment>
<evidence type="ECO:0000256" key="2">
    <source>
        <dbReference type="ARBA" id="ARBA00006343"/>
    </source>
</evidence>
<evidence type="ECO:0000256" key="3">
    <source>
        <dbReference type="ARBA" id="ARBA00011352"/>
    </source>
</evidence>
<accession>A0A9P8PGD3</accession>
<comment type="caution">
    <text evidence="10">The sequence shown here is derived from an EMBL/GenBank/DDBJ whole genome shotgun (WGS) entry which is preliminary data.</text>
</comment>
<organism evidence="10 11">
    <name type="scientific">Ogataea philodendri</name>
    <dbReference type="NCBI Taxonomy" id="1378263"/>
    <lineage>
        <taxon>Eukaryota</taxon>
        <taxon>Fungi</taxon>
        <taxon>Dikarya</taxon>
        <taxon>Ascomycota</taxon>
        <taxon>Saccharomycotina</taxon>
        <taxon>Pichiomycetes</taxon>
        <taxon>Pichiales</taxon>
        <taxon>Pichiaceae</taxon>
        <taxon>Ogataea</taxon>
    </lineage>
</organism>
<dbReference type="Pfam" id="PF05916">
    <property type="entry name" value="Sld5"/>
    <property type="match status" value="1"/>
</dbReference>
<dbReference type="PANTHER" id="PTHR22768:SF0">
    <property type="entry name" value="DNA REPLICATION COMPLEX GINS PROTEIN PSF3"/>
    <property type="match status" value="1"/>
</dbReference>
<comment type="subunit">
    <text evidence="3">Component of the GINS complex which is a heterotetramer of SLD5, PSF1, PSF2 and PSF3.</text>
</comment>
<evidence type="ECO:0000259" key="9">
    <source>
        <dbReference type="Pfam" id="PF22466"/>
    </source>
</evidence>
<dbReference type="SUPFAM" id="SSF158573">
    <property type="entry name" value="GINS helical bundle-like"/>
    <property type="match status" value="1"/>
</dbReference>
<evidence type="ECO:0000259" key="8">
    <source>
        <dbReference type="Pfam" id="PF05916"/>
    </source>
</evidence>
<dbReference type="GO" id="GO:0000811">
    <property type="term" value="C:GINS complex"/>
    <property type="evidence" value="ECO:0007669"/>
    <property type="project" value="UniProtKB-UniRule"/>
</dbReference>
<proteinExistence type="inferred from homology"/>
<protein>
    <recommendedName>
        <fullName evidence="4 7">DNA replication complex GINS protein PSF3</fullName>
    </recommendedName>
</protein>
<dbReference type="OrthoDB" id="185373at2759"/>
<dbReference type="Gene3D" id="1.20.58.2050">
    <property type="match status" value="1"/>
</dbReference>
<dbReference type="CDD" id="cd11713">
    <property type="entry name" value="GINS_A_psf3"/>
    <property type="match status" value="1"/>
</dbReference>
<dbReference type="AlphaFoldDB" id="A0A9P8PGD3"/>
<reference evidence="10" key="1">
    <citation type="journal article" date="2021" name="Open Biol.">
        <title>Shared evolutionary footprints suggest mitochondrial oxidative damage underlies multiple complex I losses in fungi.</title>
        <authorList>
            <person name="Schikora-Tamarit M.A."/>
            <person name="Marcet-Houben M."/>
            <person name="Nosek J."/>
            <person name="Gabaldon T."/>
        </authorList>
    </citation>
    <scope>NUCLEOTIDE SEQUENCE</scope>
    <source>
        <strain evidence="10">CBS6075</strain>
    </source>
</reference>
<gene>
    <name evidence="10" type="ORF">OGAPHI_001300</name>
</gene>
<comment type="similarity">
    <text evidence="2 7">Belongs to the GINS3/PSF3 family.</text>
</comment>
<sequence length="634" mass="73764">MYFTPPRIGNSFLIPQAFKHRHHSHKSRSKITESRIALDFIGDKSKNATGNSSVSYASQKIFGLLMDLTEDFSKLEYTKLSFQRVFRIPRMRSELPKICNTLISNGRLQEGVSCHELRKVVDQLTTYKYLNNTHRAARILRAIFKEKDIQFIHSVKYSNRLLDFFLERNDEIMIKRIFRRLEKDDKKPNAMTFNLLGVHYLKNTSNFLERLMIWEFILLRMKTLGINVDLCSYYISLSLIPSEVPAKQELKQLMISHGLHLNVPGFCDIELTDMMNQGASLSEVLEYFHNAEGKLDTNCMNSAIFKYLQGEDDFKGAWRFMNIQRSYRDLVPRSSTVTIFTKYCIQHQRLALAVSILNTFLNDFGLSSSPALNIIMRHILTTYDSSDSKWINPLLKFIFIHHFKNSINNYQRTDVLFRQLKHEFGIELDKLPDFNDLDPVDRRIYDSLQSLVIDDSTNSFDDLNAQKLKGMIINWYLSGDAGHAIKENTKLELPIWLAEILAICSISDSSPSSENEDGDTTFLKLLEPEFFSPAFLNFLKSDALMLNLSPYVFYYRIVTKWSFMFGDVELVELISKALIDRACELNDLSFKLNDHFSGNNLEFMNNLDGFEKQLFKNSHKSYKDLKSWWLQKPS</sequence>
<feature type="domain" description="DNA replication complex GINS protein PSF3 N-terminal" evidence="9">
    <location>
        <begin position="476"/>
        <end position="503"/>
    </location>
</feature>
<keyword evidence="6 7" id="KW-0539">Nucleus</keyword>
<evidence type="ECO:0000313" key="10">
    <source>
        <dbReference type="EMBL" id="KAH3670784.1"/>
    </source>
</evidence>
<dbReference type="RefSeq" id="XP_046064209.1">
    <property type="nucleotide sequence ID" value="XM_046202047.1"/>
</dbReference>
<dbReference type="InterPro" id="IPR021151">
    <property type="entry name" value="GINS_A"/>
</dbReference>
<keyword evidence="11" id="KW-1185">Reference proteome</keyword>
<evidence type="ECO:0000313" key="11">
    <source>
        <dbReference type="Proteomes" id="UP000769157"/>
    </source>
</evidence>
<evidence type="ECO:0000256" key="6">
    <source>
        <dbReference type="ARBA" id="ARBA00023242"/>
    </source>
</evidence>
<dbReference type="InterPro" id="IPR036224">
    <property type="entry name" value="GINS_bundle-like_dom_sf"/>
</dbReference>
<dbReference type="Proteomes" id="UP000769157">
    <property type="component" value="Unassembled WGS sequence"/>
</dbReference>
<dbReference type="InterPro" id="IPR055221">
    <property type="entry name" value="PSF3_N"/>
</dbReference>
<comment type="function">
    <text evidence="7">The GINS complex plays an essential role in the initiation of DNA replication.</text>
</comment>
<dbReference type="GO" id="GO:1902975">
    <property type="term" value="P:mitotic DNA replication initiation"/>
    <property type="evidence" value="ECO:0007669"/>
    <property type="project" value="TreeGrafter"/>
</dbReference>
<evidence type="ECO:0000256" key="4">
    <source>
        <dbReference type="ARBA" id="ARBA00015140"/>
    </source>
</evidence>
<evidence type="ECO:0000256" key="1">
    <source>
        <dbReference type="ARBA" id="ARBA00004123"/>
    </source>
</evidence>
<reference evidence="10" key="2">
    <citation type="submission" date="2021-01" db="EMBL/GenBank/DDBJ databases">
        <authorList>
            <person name="Schikora-Tamarit M.A."/>
        </authorList>
    </citation>
    <scope>NUCLEOTIDE SEQUENCE</scope>
    <source>
        <strain evidence="10">CBS6075</strain>
    </source>
</reference>
<dbReference type="InterPro" id="IPR010492">
    <property type="entry name" value="GINS_Psf3"/>
</dbReference>
<dbReference type="EMBL" id="JAEUBE010000087">
    <property type="protein sequence ID" value="KAH3670784.1"/>
    <property type="molecule type" value="Genomic_DNA"/>
</dbReference>
<dbReference type="GeneID" id="70233268"/>
<evidence type="ECO:0000256" key="7">
    <source>
        <dbReference type="RuleBase" id="RU367161"/>
    </source>
</evidence>
<name>A0A9P8PGD3_9ASCO</name>
<dbReference type="InterPro" id="IPR038437">
    <property type="entry name" value="GINS_Psf3_sf"/>
</dbReference>
<evidence type="ECO:0000256" key="5">
    <source>
        <dbReference type="ARBA" id="ARBA00022705"/>
    </source>
</evidence>
<dbReference type="PANTHER" id="PTHR22768">
    <property type="entry name" value="DNA REPLICATION COMPLEX GINS PROTEIN PSF3"/>
    <property type="match status" value="1"/>
</dbReference>
<feature type="domain" description="GINS subunit" evidence="8">
    <location>
        <begin position="531"/>
        <end position="629"/>
    </location>
</feature>
<keyword evidence="5 7" id="KW-0235">DNA replication</keyword>